<proteinExistence type="predicted"/>
<gene>
    <name evidence="1" type="ORF">MILVUS5_LOCUS29643</name>
</gene>
<evidence type="ECO:0000313" key="1">
    <source>
        <dbReference type="EMBL" id="CAJ2664429.1"/>
    </source>
</evidence>
<evidence type="ECO:0000313" key="2">
    <source>
        <dbReference type="Proteomes" id="UP001177021"/>
    </source>
</evidence>
<reference evidence="1" key="1">
    <citation type="submission" date="2023-10" db="EMBL/GenBank/DDBJ databases">
        <authorList>
            <person name="Rodriguez Cubillos JULIANA M."/>
            <person name="De Vega J."/>
        </authorList>
    </citation>
    <scope>NUCLEOTIDE SEQUENCE</scope>
</reference>
<accession>A0ACB0L4V2</accession>
<name>A0ACB0L4V2_TRIPR</name>
<protein>
    <submittedName>
        <fullName evidence="1">Uncharacterized protein</fullName>
    </submittedName>
</protein>
<dbReference type="Proteomes" id="UP001177021">
    <property type="component" value="Unassembled WGS sequence"/>
</dbReference>
<organism evidence="1 2">
    <name type="scientific">Trifolium pratense</name>
    <name type="common">Red clover</name>
    <dbReference type="NCBI Taxonomy" id="57577"/>
    <lineage>
        <taxon>Eukaryota</taxon>
        <taxon>Viridiplantae</taxon>
        <taxon>Streptophyta</taxon>
        <taxon>Embryophyta</taxon>
        <taxon>Tracheophyta</taxon>
        <taxon>Spermatophyta</taxon>
        <taxon>Magnoliopsida</taxon>
        <taxon>eudicotyledons</taxon>
        <taxon>Gunneridae</taxon>
        <taxon>Pentapetalae</taxon>
        <taxon>rosids</taxon>
        <taxon>fabids</taxon>
        <taxon>Fabales</taxon>
        <taxon>Fabaceae</taxon>
        <taxon>Papilionoideae</taxon>
        <taxon>50 kb inversion clade</taxon>
        <taxon>NPAAA clade</taxon>
        <taxon>Hologalegina</taxon>
        <taxon>IRL clade</taxon>
        <taxon>Trifolieae</taxon>
        <taxon>Trifolium</taxon>
    </lineage>
</organism>
<sequence length="88" mass="10087">MVSKGVMAMYTQKKGVMAIKLAMLFGAGIYVFFLRKCQSIVLLFLLINNRTKIMFSLYKRDTLPPGPPLHCLIYLNVCVEVLVSPYYY</sequence>
<dbReference type="EMBL" id="CASHSV030000409">
    <property type="protein sequence ID" value="CAJ2664429.1"/>
    <property type="molecule type" value="Genomic_DNA"/>
</dbReference>
<comment type="caution">
    <text evidence="1">The sequence shown here is derived from an EMBL/GenBank/DDBJ whole genome shotgun (WGS) entry which is preliminary data.</text>
</comment>
<keyword evidence="2" id="KW-1185">Reference proteome</keyword>